<proteinExistence type="predicted"/>
<keyword evidence="3" id="KW-1185">Reference proteome</keyword>
<dbReference type="GO" id="GO:0035438">
    <property type="term" value="F:cyclic-di-GMP binding"/>
    <property type="evidence" value="ECO:0007669"/>
    <property type="project" value="InterPro"/>
</dbReference>
<feature type="domain" description="PilZ" evidence="1">
    <location>
        <begin position="46"/>
        <end position="123"/>
    </location>
</feature>
<dbReference type="Pfam" id="PF07238">
    <property type="entry name" value="PilZ"/>
    <property type="match status" value="1"/>
</dbReference>
<dbReference type="RefSeq" id="WP_419194378.1">
    <property type="nucleotide sequence ID" value="NZ_SJPJ01000001.1"/>
</dbReference>
<accession>A0A5C5Z459</accession>
<reference evidence="2 3" key="1">
    <citation type="submission" date="2019-02" db="EMBL/GenBank/DDBJ databases">
        <title>Deep-cultivation of Planctomycetes and their phenomic and genomic characterization uncovers novel biology.</title>
        <authorList>
            <person name="Wiegand S."/>
            <person name="Jogler M."/>
            <person name="Boedeker C."/>
            <person name="Pinto D."/>
            <person name="Vollmers J."/>
            <person name="Rivas-Marin E."/>
            <person name="Kohn T."/>
            <person name="Peeters S.H."/>
            <person name="Heuer A."/>
            <person name="Rast P."/>
            <person name="Oberbeckmann S."/>
            <person name="Bunk B."/>
            <person name="Jeske O."/>
            <person name="Meyerdierks A."/>
            <person name="Storesund J.E."/>
            <person name="Kallscheuer N."/>
            <person name="Luecker S."/>
            <person name="Lage O.M."/>
            <person name="Pohl T."/>
            <person name="Merkel B.J."/>
            <person name="Hornburger P."/>
            <person name="Mueller R.-W."/>
            <person name="Bruemmer F."/>
            <person name="Labrenz M."/>
            <person name="Spormann A.M."/>
            <person name="Op Den Camp H."/>
            <person name="Overmann J."/>
            <person name="Amann R."/>
            <person name="Jetten M.S.M."/>
            <person name="Mascher T."/>
            <person name="Medema M.H."/>
            <person name="Devos D.P."/>
            <person name="Kaster A.-K."/>
            <person name="Ovreas L."/>
            <person name="Rohde M."/>
            <person name="Galperin M.Y."/>
            <person name="Jogler C."/>
        </authorList>
    </citation>
    <scope>NUCLEOTIDE SEQUENCE [LARGE SCALE GENOMIC DNA]</scope>
    <source>
        <strain evidence="2 3">CA13</strain>
    </source>
</reference>
<name>A0A5C5Z459_9BACT</name>
<evidence type="ECO:0000313" key="3">
    <source>
        <dbReference type="Proteomes" id="UP000315010"/>
    </source>
</evidence>
<comment type="caution">
    <text evidence="2">The sequence shown here is derived from an EMBL/GenBank/DDBJ whole genome shotgun (WGS) entry which is preliminary data.</text>
</comment>
<evidence type="ECO:0000313" key="2">
    <source>
        <dbReference type="EMBL" id="TWT81777.1"/>
    </source>
</evidence>
<evidence type="ECO:0000259" key="1">
    <source>
        <dbReference type="Pfam" id="PF07238"/>
    </source>
</evidence>
<dbReference type="Proteomes" id="UP000315010">
    <property type="component" value="Unassembled WGS sequence"/>
</dbReference>
<dbReference type="EMBL" id="SJPJ01000001">
    <property type="protein sequence ID" value="TWT81777.1"/>
    <property type="molecule type" value="Genomic_DNA"/>
</dbReference>
<organism evidence="2 3">
    <name type="scientific">Novipirellula herctigrandis</name>
    <dbReference type="NCBI Taxonomy" id="2527986"/>
    <lineage>
        <taxon>Bacteria</taxon>
        <taxon>Pseudomonadati</taxon>
        <taxon>Planctomycetota</taxon>
        <taxon>Planctomycetia</taxon>
        <taxon>Pirellulales</taxon>
        <taxon>Pirellulaceae</taxon>
        <taxon>Novipirellula</taxon>
    </lineage>
</organism>
<gene>
    <name evidence="2" type="ORF">CA13_32300</name>
</gene>
<dbReference type="InterPro" id="IPR009875">
    <property type="entry name" value="PilZ_domain"/>
</dbReference>
<protein>
    <recommendedName>
        <fullName evidence="1">PilZ domain-containing protein</fullName>
    </recommendedName>
</protein>
<dbReference type="AlphaFoldDB" id="A0A5C5Z459"/>
<sequence>MLEIDYSRCLAEWCDKVVWDIQLPQQWDTYFAGNGEKAALVASDERSNQRVGIRTKALLWPEDTLPFCKRVNEPVGIYTRDFSRSGAGFISSIEFFPEEQVRIVLPSFWVRVQIVRVRRVADSCFETGATLMQKFEPSPDAFTHPAAA</sequence>